<proteinExistence type="predicted"/>
<dbReference type="GO" id="GO:0050806">
    <property type="term" value="P:positive regulation of synaptic transmission"/>
    <property type="evidence" value="ECO:0007669"/>
    <property type="project" value="TreeGrafter"/>
</dbReference>
<feature type="compositionally biased region" description="Polar residues" evidence="3">
    <location>
        <begin position="769"/>
        <end position="778"/>
    </location>
</feature>
<feature type="compositionally biased region" description="Polar residues" evidence="3">
    <location>
        <begin position="836"/>
        <end position="845"/>
    </location>
</feature>
<dbReference type="Pfam" id="PF00168">
    <property type="entry name" value="C2"/>
    <property type="match status" value="2"/>
</dbReference>
<dbReference type="InterPro" id="IPR013083">
    <property type="entry name" value="Znf_RING/FYVE/PHD"/>
</dbReference>
<feature type="domain" description="C2" evidence="4">
    <location>
        <begin position="951"/>
        <end position="1069"/>
    </location>
</feature>
<feature type="region of interest" description="Disordered" evidence="3">
    <location>
        <begin position="107"/>
        <end position="152"/>
    </location>
</feature>
<accession>A0AAN9Y6B5</accession>
<feature type="compositionally biased region" description="Polar residues" evidence="3">
    <location>
        <begin position="171"/>
        <end position="180"/>
    </location>
</feature>
<organism evidence="6 7">
    <name type="scientific">Parthenolecanium corni</name>
    <dbReference type="NCBI Taxonomy" id="536013"/>
    <lineage>
        <taxon>Eukaryota</taxon>
        <taxon>Metazoa</taxon>
        <taxon>Ecdysozoa</taxon>
        <taxon>Arthropoda</taxon>
        <taxon>Hexapoda</taxon>
        <taxon>Insecta</taxon>
        <taxon>Pterygota</taxon>
        <taxon>Neoptera</taxon>
        <taxon>Paraneoptera</taxon>
        <taxon>Hemiptera</taxon>
        <taxon>Sternorrhyncha</taxon>
        <taxon>Coccoidea</taxon>
        <taxon>Coccidae</taxon>
        <taxon>Parthenolecanium</taxon>
    </lineage>
</organism>
<dbReference type="PROSITE" id="PS50004">
    <property type="entry name" value="C2"/>
    <property type="match status" value="2"/>
</dbReference>
<evidence type="ECO:0000256" key="3">
    <source>
        <dbReference type="SAM" id="MobiDB-lite"/>
    </source>
</evidence>
<dbReference type="SUPFAM" id="SSF50156">
    <property type="entry name" value="PDZ domain-like"/>
    <property type="match status" value="1"/>
</dbReference>
<feature type="compositionally biased region" description="Polar residues" evidence="3">
    <location>
        <begin position="109"/>
        <end position="120"/>
    </location>
</feature>
<dbReference type="GO" id="GO:0044325">
    <property type="term" value="F:transmembrane transporter binding"/>
    <property type="evidence" value="ECO:0007669"/>
    <property type="project" value="TreeGrafter"/>
</dbReference>
<evidence type="ECO:0000259" key="4">
    <source>
        <dbReference type="PROSITE" id="PS50004"/>
    </source>
</evidence>
<evidence type="ECO:0000313" key="6">
    <source>
        <dbReference type="EMBL" id="KAK7592901.1"/>
    </source>
</evidence>
<dbReference type="InterPro" id="IPR039032">
    <property type="entry name" value="Rim-like"/>
</dbReference>
<evidence type="ECO:0008006" key="8">
    <source>
        <dbReference type="Google" id="ProtNLM"/>
    </source>
</evidence>
<feature type="domain" description="PDZ" evidence="5">
    <location>
        <begin position="491"/>
        <end position="582"/>
    </location>
</feature>
<dbReference type="PANTHER" id="PTHR12157:SF24">
    <property type="entry name" value="FIFE, ISOFORM D"/>
    <property type="match status" value="1"/>
</dbReference>
<feature type="compositionally biased region" description="Low complexity" evidence="3">
    <location>
        <begin position="181"/>
        <end position="209"/>
    </location>
</feature>
<evidence type="ECO:0000256" key="1">
    <source>
        <dbReference type="ARBA" id="ARBA00023018"/>
    </source>
</evidence>
<feature type="compositionally biased region" description="Basic and acidic residues" evidence="3">
    <location>
        <begin position="222"/>
        <end position="252"/>
    </location>
</feature>
<feature type="region of interest" description="Disordered" evidence="3">
    <location>
        <begin position="164"/>
        <end position="298"/>
    </location>
</feature>
<feature type="compositionally biased region" description="Basic and acidic residues" evidence="3">
    <location>
        <begin position="143"/>
        <end position="152"/>
    </location>
</feature>
<evidence type="ECO:0000313" key="7">
    <source>
        <dbReference type="Proteomes" id="UP001367676"/>
    </source>
</evidence>
<dbReference type="SMART" id="SM00239">
    <property type="entry name" value="C2"/>
    <property type="match status" value="2"/>
</dbReference>
<gene>
    <name evidence="6" type="ORF">V9T40_007653</name>
</gene>
<dbReference type="Pfam" id="PF00595">
    <property type="entry name" value="PDZ"/>
    <property type="match status" value="1"/>
</dbReference>
<dbReference type="InterPro" id="IPR001478">
    <property type="entry name" value="PDZ"/>
</dbReference>
<dbReference type="PANTHER" id="PTHR12157">
    <property type="entry name" value="REGULATING SYNAPTIC MEMBRANE EXOCYTOSIS PROTEIN"/>
    <property type="match status" value="1"/>
</dbReference>
<dbReference type="GO" id="GO:0042391">
    <property type="term" value="P:regulation of membrane potential"/>
    <property type="evidence" value="ECO:0007669"/>
    <property type="project" value="TreeGrafter"/>
</dbReference>
<feature type="region of interest" description="Disordered" evidence="3">
    <location>
        <begin position="436"/>
        <end position="457"/>
    </location>
</feature>
<dbReference type="EMBL" id="JBBCAQ010000020">
    <property type="protein sequence ID" value="KAK7592901.1"/>
    <property type="molecule type" value="Genomic_DNA"/>
</dbReference>
<dbReference type="AlphaFoldDB" id="A0AAN9Y6B5"/>
<feature type="region of interest" description="Disordered" evidence="3">
    <location>
        <begin position="804"/>
        <end position="875"/>
    </location>
</feature>
<feature type="compositionally biased region" description="Basic and acidic residues" evidence="3">
    <location>
        <begin position="340"/>
        <end position="352"/>
    </location>
</feature>
<feature type="compositionally biased region" description="Polar residues" evidence="3">
    <location>
        <begin position="285"/>
        <end position="294"/>
    </location>
</feature>
<comment type="subcellular location">
    <subcellularLocation>
        <location evidence="2">Synapse</location>
    </subcellularLocation>
</comment>
<dbReference type="InterPro" id="IPR036034">
    <property type="entry name" value="PDZ_sf"/>
</dbReference>
<comment type="caution">
    <text evidence="6">The sequence shown here is derived from an EMBL/GenBank/DDBJ whole genome shotgun (WGS) entry which is preliminary data.</text>
</comment>
<protein>
    <recommendedName>
        <fullName evidence="8">Regulating synaptic membrane exocytosis protein 2</fullName>
    </recommendedName>
</protein>
<dbReference type="InterPro" id="IPR035892">
    <property type="entry name" value="C2_domain_sf"/>
</dbReference>
<dbReference type="InterPro" id="IPR011011">
    <property type="entry name" value="Znf_FYVE_PHD"/>
</dbReference>
<dbReference type="Gene3D" id="3.30.40.10">
    <property type="entry name" value="Zinc/RING finger domain, C3HC4 (zinc finger)"/>
    <property type="match status" value="1"/>
</dbReference>
<feature type="region of interest" description="Disordered" evidence="3">
    <location>
        <begin position="399"/>
        <end position="420"/>
    </location>
</feature>
<dbReference type="Gene3D" id="2.60.40.150">
    <property type="entry name" value="C2 domain"/>
    <property type="match status" value="2"/>
</dbReference>
<evidence type="ECO:0000256" key="2">
    <source>
        <dbReference type="ARBA" id="ARBA00034103"/>
    </source>
</evidence>
<feature type="region of interest" description="Disordered" evidence="3">
    <location>
        <begin position="897"/>
        <end position="937"/>
    </location>
</feature>
<dbReference type="SUPFAM" id="SSF49562">
    <property type="entry name" value="C2 domain (Calcium/lipid-binding domain, CaLB)"/>
    <property type="match status" value="2"/>
</dbReference>
<keyword evidence="1" id="KW-0770">Synapse</keyword>
<feature type="domain" description="C2" evidence="4">
    <location>
        <begin position="619"/>
        <end position="750"/>
    </location>
</feature>
<evidence type="ECO:0000259" key="5">
    <source>
        <dbReference type="PROSITE" id="PS50106"/>
    </source>
</evidence>
<dbReference type="GO" id="GO:0042734">
    <property type="term" value="C:presynaptic membrane"/>
    <property type="evidence" value="ECO:0007669"/>
    <property type="project" value="TreeGrafter"/>
</dbReference>
<feature type="compositionally biased region" description="Polar residues" evidence="3">
    <location>
        <begin position="210"/>
        <end position="221"/>
    </location>
</feature>
<feature type="region of interest" description="Disordered" evidence="3">
    <location>
        <begin position="757"/>
        <end position="787"/>
    </location>
</feature>
<keyword evidence="7" id="KW-1185">Reference proteome</keyword>
<dbReference type="PROSITE" id="PS50106">
    <property type="entry name" value="PDZ"/>
    <property type="match status" value="1"/>
</dbReference>
<dbReference type="InterPro" id="IPR000008">
    <property type="entry name" value="C2_dom"/>
</dbReference>
<dbReference type="SUPFAM" id="SSF57903">
    <property type="entry name" value="FYVE/PHD zinc finger"/>
    <property type="match status" value="1"/>
</dbReference>
<dbReference type="GO" id="GO:0048167">
    <property type="term" value="P:regulation of synaptic plasticity"/>
    <property type="evidence" value="ECO:0007669"/>
    <property type="project" value="TreeGrafter"/>
</dbReference>
<dbReference type="Gene3D" id="2.30.42.10">
    <property type="match status" value="1"/>
</dbReference>
<sequence>MNEAGANPLHSSKEQTGRRAGSCRVCLKNFKPEDYSRICFGCKMKVCEDCASYSKQSENEDESLWSCSVCRRKQQSIQQLIVAQDSTDSLLDIPILDTLQRRHSDLKISSKTNSNMQSLGSGLAPPRSPELRRHSDVSPASLKELEKVASDKREEVRWERELEWRQKQRNSRSPSLCRPNQQQQQHQPSQQSSQAQAQAEMQRQSQPQPNRTSLTGNSTSAYDRRPSAHEGVAVRERDRRKEDQHDPNDQRRSTGSPKPIPAALRTRRKSQVPKQHSYDEEIKNLTKSNSNMLESNAGIPRRASAYDVYHKRGSDAGNLIPNKNEMMPGRRSSFRTPSANDKEDPSLVDPRRRSSCRAQIGGTSDESYRQPAKPKPMTDLSGCFTIILFAANIKGLNDPNSSLDFNDEERRARRRGSQLPDINAIKAGLLGNHRSSLSSVPSMGSSMTESAKNDLRRQSSLTGEDIKIVIDDVDQIDLDQPSNTDFAPVRRVVLRRDPTERIHKTRGFGMRVVGGKPGPDGTLYTYIVWTTPGGPAEKAKLRRGDKILEICGINVMNLSFDEVTSIMDRTGDVIDMIVETQDPHESVISPTRRRLPKTPLELQEMAMSASQEQNKDKDSKSEPQISRLQLEFWCKEKKSVLVVSILAADNLPLRDDYYFGGCQPEAFIRLRLIPSADNDPVLFSDVAEPNQNPIWNTTLELRAESGNVLEKTLEVTIWDQRPDGEQLFIGEVIIPEIDLTIDSAVWYRIDFPDAPGIRKPNQYFPDSPTPSLDGTQRSLSEDRDSELDVTEGAYGLLHPDHAYLAGSRRGSSQSEQLEVEPYQLNRDFSRSLPGSRRSSFQSSQNPDKDIPPITYSSKGRRRSSCTPRPDPDEILRNLKAVKGELLGRSMSICSGDWRARRKSSDRRKESKDSVPELAEPSTEHQDDDDEASGDWKLGPFQLEPRFNTFSRGTNIELSLELCITKGQLAVKVCSARGLTPTDNPPDTYVKMYLRDNDRLLLKRKTAIAKKSCSPEFNQTIKYAVRDVSDRSLVVMLWERQKGFEHNQGLGSAEIRVDTLKLSDHVIGWYPLFPIQKIGSESNDSP</sequence>
<feature type="region of interest" description="Disordered" evidence="3">
    <location>
        <begin position="313"/>
        <end position="376"/>
    </location>
</feature>
<dbReference type="SMART" id="SM00228">
    <property type="entry name" value="PDZ"/>
    <property type="match status" value="1"/>
</dbReference>
<name>A0AAN9Y6B5_9HEMI</name>
<dbReference type="GO" id="GO:0048788">
    <property type="term" value="C:cytoskeleton of presynaptic active zone"/>
    <property type="evidence" value="ECO:0007669"/>
    <property type="project" value="TreeGrafter"/>
</dbReference>
<reference evidence="6 7" key="1">
    <citation type="submission" date="2024-03" db="EMBL/GenBank/DDBJ databases">
        <title>Adaptation during the transition from Ophiocordyceps entomopathogen to insect associate is accompanied by gene loss and intensified selection.</title>
        <authorList>
            <person name="Ward C.M."/>
            <person name="Onetto C.A."/>
            <person name="Borneman A.R."/>
        </authorList>
    </citation>
    <scope>NUCLEOTIDE SEQUENCE [LARGE SCALE GENOMIC DNA]</scope>
    <source>
        <strain evidence="6">AWRI1</strain>
        <tissue evidence="6">Single Adult Female</tissue>
    </source>
</reference>
<feature type="compositionally biased region" description="Low complexity" evidence="3">
    <location>
        <begin position="436"/>
        <end position="450"/>
    </location>
</feature>
<dbReference type="GO" id="GO:0031267">
    <property type="term" value="F:small GTPase binding"/>
    <property type="evidence" value="ECO:0007669"/>
    <property type="project" value="InterPro"/>
</dbReference>
<dbReference type="Proteomes" id="UP001367676">
    <property type="component" value="Unassembled WGS sequence"/>
</dbReference>
<dbReference type="GO" id="GO:0048791">
    <property type="term" value="P:calcium ion-regulated exocytosis of neurotransmitter"/>
    <property type="evidence" value="ECO:0007669"/>
    <property type="project" value="TreeGrafter"/>
</dbReference>